<feature type="chain" id="PRO_5019506247" evidence="2">
    <location>
        <begin position="20"/>
        <end position="389"/>
    </location>
</feature>
<feature type="signal peptide" evidence="2">
    <location>
        <begin position="1"/>
        <end position="19"/>
    </location>
</feature>
<evidence type="ECO:0000313" key="4">
    <source>
        <dbReference type="EMBL" id="RGV32011.1"/>
    </source>
</evidence>
<evidence type="ECO:0000313" key="5">
    <source>
        <dbReference type="Proteomes" id="UP000283589"/>
    </source>
</evidence>
<name>A0A412WWZ7_9BACT</name>
<dbReference type="Proteomes" id="UP000283589">
    <property type="component" value="Unassembled WGS sequence"/>
</dbReference>
<comment type="caution">
    <text evidence="4">The sequence shown here is derived from an EMBL/GenBank/DDBJ whole genome shotgun (WGS) entry which is preliminary data.</text>
</comment>
<dbReference type="SUPFAM" id="SSF52833">
    <property type="entry name" value="Thioredoxin-like"/>
    <property type="match status" value="1"/>
</dbReference>
<evidence type="ECO:0000259" key="3">
    <source>
        <dbReference type="PROSITE" id="PS51352"/>
    </source>
</evidence>
<dbReference type="CDD" id="cd02947">
    <property type="entry name" value="TRX_family"/>
    <property type="match status" value="1"/>
</dbReference>
<keyword evidence="1" id="KW-0676">Redox-active center</keyword>
<dbReference type="GO" id="GO:0045454">
    <property type="term" value="P:cell redox homeostasis"/>
    <property type="evidence" value="ECO:0007669"/>
    <property type="project" value="TreeGrafter"/>
</dbReference>
<protein>
    <submittedName>
        <fullName evidence="4">DUF255 domain-containing protein</fullName>
    </submittedName>
</protein>
<sequence>MRVLLFFMLGAFLIGEASAQNRSIEFRKDEWKKILEIAKSENKMIFVDCYTSWCGPCKMLSNTVFTNDSVADFYNQHFINVKVDMENGEGPELAKRYEVKAFPTLLYIDKTGELVHCVVGFQSVQKLIEEGGIAMDGGMSFRALKKRYDAGERNPEFVRTYIAQLSESYRPKLQEEVATEYINTLDEDQFYSRDCWNIIIYNLSDPLSPLLKKLVKNRERFYRIIAKDTVDLFIDYTFRSKAGGFTWWEAGKHGVFNQKVYDEYVAYLLTLNLPEVPRYLATLYAAREVADGDYRGMLDEMHKALSYGFFYGDNKLSYIQSYIIRLEKCDDVSLKQEAIGWMETLMDEYPVGYYKSEYMRLKARLLRALGKEKEATDLETEARKVRMMH</sequence>
<organism evidence="4 5">
    <name type="scientific">Butyricimonas virosa</name>
    <dbReference type="NCBI Taxonomy" id="544645"/>
    <lineage>
        <taxon>Bacteria</taxon>
        <taxon>Pseudomonadati</taxon>
        <taxon>Bacteroidota</taxon>
        <taxon>Bacteroidia</taxon>
        <taxon>Bacteroidales</taxon>
        <taxon>Odoribacteraceae</taxon>
        <taxon>Butyricimonas</taxon>
    </lineage>
</organism>
<dbReference type="PROSITE" id="PS51352">
    <property type="entry name" value="THIOREDOXIN_2"/>
    <property type="match status" value="1"/>
</dbReference>
<dbReference type="RefSeq" id="WP_118261162.1">
    <property type="nucleotide sequence ID" value="NZ_CALBWO010000072.1"/>
</dbReference>
<dbReference type="Pfam" id="PF00085">
    <property type="entry name" value="Thioredoxin"/>
    <property type="match status" value="1"/>
</dbReference>
<reference evidence="4 5" key="1">
    <citation type="submission" date="2018-08" db="EMBL/GenBank/DDBJ databases">
        <title>A genome reference for cultivated species of the human gut microbiota.</title>
        <authorList>
            <person name="Zou Y."/>
            <person name="Xue W."/>
            <person name="Luo G."/>
        </authorList>
    </citation>
    <scope>NUCLEOTIDE SEQUENCE [LARGE SCALE GENOMIC DNA]</scope>
    <source>
        <strain evidence="4 5">AF14-49</strain>
    </source>
</reference>
<evidence type="ECO:0000256" key="2">
    <source>
        <dbReference type="SAM" id="SignalP"/>
    </source>
</evidence>
<keyword evidence="2" id="KW-0732">Signal</keyword>
<dbReference type="PROSITE" id="PS00194">
    <property type="entry name" value="THIOREDOXIN_1"/>
    <property type="match status" value="1"/>
</dbReference>
<proteinExistence type="predicted"/>
<dbReference type="EMBL" id="QRZA01000025">
    <property type="protein sequence ID" value="RGV32011.1"/>
    <property type="molecule type" value="Genomic_DNA"/>
</dbReference>
<dbReference type="InterPro" id="IPR013766">
    <property type="entry name" value="Thioredoxin_domain"/>
</dbReference>
<gene>
    <name evidence="4" type="ORF">DWW18_15540</name>
</gene>
<dbReference type="InterPro" id="IPR017937">
    <property type="entry name" value="Thioredoxin_CS"/>
</dbReference>
<feature type="domain" description="Thioredoxin" evidence="3">
    <location>
        <begin position="3"/>
        <end position="138"/>
    </location>
</feature>
<dbReference type="InterPro" id="IPR036249">
    <property type="entry name" value="Thioredoxin-like_sf"/>
</dbReference>
<dbReference type="PANTHER" id="PTHR43601">
    <property type="entry name" value="THIOREDOXIN, MITOCHONDRIAL"/>
    <property type="match status" value="1"/>
</dbReference>
<evidence type="ECO:0000256" key="1">
    <source>
        <dbReference type="ARBA" id="ARBA00023284"/>
    </source>
</evidence>
<dbReference type="Gene3D" id="3.40.30.10">
    <property type="entry name" value="Glutaredoxin"/>
    <property type="match status" value="1"/>
</dbReference>
<dbReference type="AlphaFoldDB" id="A0A412WWZ7"/>
<accession>A0A412WWZ7</accession>
<dbReference type="PANTHER" id="PTHR43601:SF3">
    <property type="entry name" value="THIOREDOXIN, MITOCHONDRIAL"/>
    <property type="match status" value="1"/>
</dbReference>